<accession>A0A420Y433</accession>
<proteinExistence type="inferred from homology"/>
<evidence type="ECO:0000256" key="7">
    <source>
        <dbReference type="ARBA" id="ARBA00035140"/>
    </source>
</evidence>
<dbReference type="PANTHER" id="PTHR12810">
    <property type="entry name" value="MITOCHONDRIAL 28S RIBOSOMAL PROTEIN S29"/>
    <property type="match status" value="1"/>
</dbReference>
<evidence type="ECO:0000256" key="6">
    <source>
        <dbReference type="ARBA" id="ARBA00023274"/>
    </source>
</evidence>
<evidence type="ECO:0000256" key="5">
    <source>
        <dbReference type="ARBA" id="ARBA00023128"/>
    </source>
</evidence>
<dbReference type="OrthoDB" id="274828at2759"/>
<organism evidence="9 10">
    <name type="scientific">Coniochaeta pulveracea</name>
    <dbReference type="NCBI Taxonomy" id="177199"/>
    <lineage>
        <taxon>Eukaryota</taxon>
        <taxon>Fungi</taxon>
        <taxon>Dikarya</taxon>
        <taxon>Ascomycota</taxon>
        <taxon>Pezizomycotina</taxon>
        <taxon>Sordariomycetes</taxon>
        <taxon>Sordariomycetidae</taxon>
        <taxon>Coniochaetales</taxon>
        <taxon>Coniochaetaceae</taxon>
        <taxon>Coniochaeta</taxon>
    </lineage>
</organism>
<dbReference type="STRING" id="177199.A0A420Y433"/>
<evidence type="ECO:0000256" key="8">
    <source>
        <dbReference type="SAM" id="MobiDB-lite"/>
    </source>
</evidence>
<evidence type="ECO:0000256" key="4">
    <source>
        <dbReference type="ARBA" id="ARBA00022980"/>
    </source>
</evidence>
<evidence type="ECO:0000313" key="9">
    <source>
        <dbReference type="EMBL" id="RKU42639.1"/>
    </source>
</evidence>
<dbReference type="InterPro" id="IPR019368">
    <property type="entry name" value="Ribosomal_mS29"/>
</dbReference>
<feature type="region of interest" description="Disordered" evidence="8">
    <location>
        <begin position="44"/>
        <end position="73"/>
    </location>
</feature>
<keyword evidence="6" id="KW-0687">Ribonucleoprotein</keyword>
<dbReference type="EMBL" id="QVQW01000053">
    <property type="protein sequence ID" value="RKU42639.1"/>
    <property type="molecule type" value="Genomic_DNA"/>
</dbReference>
<gene>
    <name evidence="9" type="primary">RSM23</name>
    <name evidence="9" type="ORF">DL546_000551</name>
</gene>
<comment type="subcellular location">
    <subcellularLocation>
        <location evidence="1">Mitochondrion</location>
    </subcellularLocation>
</comment>
<keyword evidence="4 9" id="KW-0689">Ribosomal protein</keyword>
<evidence type="ECO:0000256" key="1">
    <source>
        <dbReference type="ARBA" id="ARBA00004173"/>
    </source>
</evidence>
<dbReference type="AlphaFoldDB" id="A0A420Y433"/>
<keyword evidence="5" id="KW-0496">Mitochondrion</keyword>
<dbReference type="GO" id="GO:0003735">
    <property type="term" value="F:structural constituent of ribosome"/>
    <property type="evidence" value="ECO:0007669"/>
    <property type="project" value="TreeGrafter"/>
</dbReference>
<dbReference type="GO" id="GO:0005763">
    <property type="term" value="C:mitochondrial small ribosomal subunit"/>
    <property type="evidence" value="ECO:0007669"/>
    <property type="project" value="TreeGrafter"/>
</dbReference>
<evidence type="ECO:0000256" key="3">
    <source>
        <dbReference type="ARBA" id="ARBA00022946"/>
    </source>
</evidence>
<dbReference type="PANTHER" id="PTHR12810:SF0">
    <property type="entry name" value="SMALL RIBOSOMAL SUBUNIT PROTEIN MS29"/>
    <property type="match status" value="1"/>
</dbReference>
<comment type="caution">
    <text evidence="9">The sequence shown here is derived from an EMBL/GenBank/DDBJ whole genome shotgun (WGS) entry which is preliminary data.</text>
</comment>
<keyword evidence="10" id="KW-1185">Reference proteome</keyword>
<keyword evidence="3" id="KW-0809">Transit peptide</keyword>
<name>A0A420Y433_9PEZI</name>
<dbReference type="Pfam" id="PF10236">
    <property type="entry name" value="DAP3"/>
    <property type="match status" value="1"/>
</dbReference>
<comment type="similarity">
    <text evidence="2">Belongs to the mitochondrion-specific ribosomal protein mS29 family.</text>
</comment>
<protein>
    <recommendedName>
        <fullName evidence="7">Small ribosomal subunit protein mS29</fullName>
    </recommendedName>
</protein>
<sequence>MMAVPNCLRCLVRPSTTSITTSVIPQSQRIVPILAAPFSTTSSVQKAGMQPRKKAGIPGKGSLSRAQIGPNGHIRAGKKMQLGKFKKAKNIERGKAPAPGERKAFRKRVLLSNDNALPVTGLEELSAQGLLDASNVGRMVALPNELVDQLRAVEAFKPTQSWGMFRQPSVLLRKESVELAKKMTETAGRGETLKLVISGDKLVGKSMLLLQAISNAFLNNWIVFHVPEGQELTNASTDYAPIPDTKPTQYSQQAYGLRLLQALRKANASILAELRTVNPHPELVQHFPVGSSLLQLANAAREPDSAWPIFNAVWSELMVKGNGRPPILFSVDGLAHIMKMSEYRSPAFEIIHAHDLALVNHFVEFLAGNKKLPNGGAVIAATARSNAPRNPSMELMVGRREAELGYAEEKPVKEPYGKGYDERVEKALEKVDVLKLRSVSRTEARSLMEYWAASGLLRTAVDEKTVSEKWMIGGNGNLGEMERVSLLTMRY</sequence>
<evidence type="ECO:0000256" key="2">
    <source>
        <dbReference type="ARBA" id="ARBA00009863"/>
    </source>
</evidence>
<dbReference type="Proteomes" id="UP000275385">
    <property type="component" value="Unassembled WGS sequence"/>
</dbReference>
<evidence type="ECO:0000313" key="10">
    <source>
        <dbReference type="Proteomes" id="UP000275385"/>
    </source>
</evidence>
<reference evidence="9 10" key="1">
    <citation type="submission" date="2018-08" db="EMBL/GenBank/DDBJ databases">
        <title>Draft genome of the lignicolous fungus Coniochaeta pulveracea.</title>
        <authorList>
            <person name="Borstlap C.J."/>
            <person name="De Witt R.N."/>
            <person name="Botha A."/>
            <person name="Volschenk H."/>
        </authorList>
    </citation>
    <scope>NUCLEOTIDE SEQUENCE [LARGE SCALE GENOMIC DNA]</scope>
    <source>
        <strain evidence="9 10">CAB683</strain>
    </source>
</reference>